<proteinExistence type="predicted"/>
<feature type="transmembrane region" description="Helical" evidence="1">
    <location>
        <begin position="46"/>
        <end position="63"/>
    </location>
</feature>
<organism evidence="2 3">
    <name type="scientific">Dulcicalothrix desertica PCC 7102</name>
    <dbReference type="NCBI Taxonomy" id="232991"/>
    <lineage>
        <taxon>Bacteria</taxon>
        <taxon>Bacillati</taxon>
        <taxon>Cyanobacteriota</taxon>
        <taxon>Cyanophyceae</taxon>
        <taxon>Nostocales</taxon>
        <taxon>Calotrichaceae</taxon>
        <taxon>Dulcicalothrix</taxon>
    </lineage>
</organism>
<keyword evidence="1" id="KW-1133">Transmembrane helix</keyword>
<evidence type="ECO:0000313" key="3">
    <source>
        <dbReference type="Proteomes" id="UP000271624"/>
    </source>
</evidence>
<dbReference type="RefSeq" id="WP_127085526.1">
    <property type="nucleotide sequence ID" value="NZ_RSCL01000023.1"/>
</dbReference>
<comment type="caution">
    <text evidence="2">The sequence shown here is derived from an EMBL/GenBank/DDBJ whole genome shotgun (WGS) entry which is preliminary data.</text>
</comment>
<evidence type="ECO:0000256" key="1">
    <source>
        <dbReference type="SAM" id="Phobius"/>
    </source>
</evidence>
<dbReference type="NCBIfam" id="NF038039">
    <property type="entry name" value="WGxxGxxG-CTERM"/>
    <property type="match status" value="1"/>
</dbReference>
<evidence type="ECO:0008006" key="4">
    <source>
        <dbReference type="Google" id="ProtNLM"/>
    </source>
</evidence>
<dbReference type="AlphaFoldDB" id="A0A3S1CZ70"/>
<protein>
    <recommendedName>
        <fullName evidence="4">WGxxGxxG-CTERM domain-containing protein</fullName>
    </recommendedName>
</protein>
<evidence type="ECO:0000313" key="2">
    <source>
        <dbReference type="EMBL" id="RUT00668.1"/>
    </source>
</evidence>
<sequence length="82" mass="8828">MKYSKLSQIMGAGILSLTMIVAPLTLPASAQVIVEREGIYEDNDFDWGWLGLIGLVGLAGLAGKKQETATAYRDPNRPGYGE</sequence>
<dbReference type="EMBL" id="RSCL01000023">
    <property type="protein sequence ID" value="RUT00668.1"/>
    <property type="molecule type" value="Genomic_DNA"/>
</dbReference>
<dbReference type="NCBIfam" id="NF041742">
    <property type="entry name" value="WGxxGxxG_fam"/>
    <property type="match status" value="1"/>
</dbReference>
<dbReference type="OrthoDB" id="490029at2"/>
<keyword evidence="1" id="KW-0472">Membrane</keyword>
<gene>
    <name evidence="2" type="ORF">DSM106972_074390</name>
</gene>
<accession>A0A3S1CZ70</accession>
<reference evidence="2" key="2">
    <citation type="journal article" date="2019" name="Genome Biol. Evol.">
        <title>Day and night: Metabolic profiles and evolutionary relationships of six axenic non-marine cyanobacteria.</title>
        <authorList>
            <person name="Will S.E."/>
            <person name="Henke P."/>
            <person name="Boedeker C."/>
            <person name="Huang S."/>
            <person name="Brinkmann H."/>
            <person name="Rohde M."/>
            <person name="Jarek M."/>
            <person name="Friedl T."/>
            <person name="Seufert S."/>
            <person name="Schumacher M."/>
            <person name="Overmann J."/>
            <person name="Neumann-Schaal M."/>
            <person name="Petersen J."/>
        </authorList>
    </citation>
    <scope>NUCLEOTIDE SEQUENCE [LARGE SCALE GENOMIC DNA]</scope>
    <source>
        <strain evidence="2">PCC 7102</strain>
    </source>
</reference>
<name>A0A3S1CZ70_9CYAN</name>
<reference evidence="2" key="1">
    <citation type="submission" date="2018-12" db="EMBL/GenBank/DDBJ databases">
        <authorList>
            <person name="Will S."/>
            <person name="Neumann-Schaal M."/>
            <person name="Henke P."/>
        </authorList>
    </citation>
    <scope>NUCLEOTIDE SEQUENCE</scope>
    <source>
        <strain evidence="2">PCC 7102</strain>
    </source>
</reference>
<keyword evidence="1" id="KW-0812">Transmembrane</keyword>
<keyword evidence="3" id="KW-1185">Reference proteome</keyword>
<dbReference type="Proteomes" id="UP000271624">
    <property type="component" value="Unassembled WGS sequence"/>
</dbReference>